<dbReference type="InterPro" id="IPR034904">
    <property type="entry name" value="FSCA_dom_sf"/>
</dbReference>
<proteinExistence type="predicted"/>
<protein>
    <submittedName>
        <fullName evidence="1">Uncharacterized protein</fullName>
    </submittedName>
</protein>
<evidence type="ECO:0000313" key="1">
    <source>
        <dbReference type="EMBL" id="BCG49322.1"/>
    </source>
</evidence>
<dbReference type="AlphaFoldDB" id="A0A7R6VYB5"/>
<gene>
    <name evidence="1" type="ORF">CRDco_1000</name>
</gene>
<dbReference type="SUPFAM" id="SSF117916">
    <property type="entry name" value="Fe-S cluster assembly (FSCA) domain-like"/>
    <property type="match status" value="1"/>
</dbReference>
<dbReference type="Proteomes" id="UP000595596">
    <property type="component" value="Chromosome"/>
</dbReference>
<dbReference type="EMBL" id="AP023214">
    <property type="protein sequence ID" value="BCG49322.1"/>
    <property type="molecule type" value="Genomic_DNA"/>
</dbReference>
<dbReference type="RefSeq" id="WP_201329415.1">
    <property type="nucleotide sequence ID" value="NZ_AP023214.1"/>
</dbReference>
<organism evidence="1 2">
    <name type="scientific">Candidatus Carsonella ruddii</name>
    <name type="common">Diaphorina cf. continua</name>
    <dbReference type="NCBI Taxonomy" id="2661587"/>
    <lineage>
        <taxon>Bacteria</taxon>
        <taxon>Pseudomonadati</taxon>
        <taxon>Pseudomonadota</taxon>
        <taxon>Gammaproteobacteria</taxon>
        <taxon>Oceanospirillales</taxon>
        <taxon>Halomonadaceae</taxon>
        <taxon>Zymobacter group</taxon>
        <taxon>Candidatus Carsonella</taxon>
    </lineage>
</organism>
<reference evidence="1 2" key="1">
    <citation type="journal article" date="2020" name="Genome Biol. Evol.">
        <title>Comparative Genomics Underlines Multiple Roles of Profftella, an Obligate Symbiont of Psyllids: Providing Toxins, Vitamins, and Carotenoids.</title>
        <authorList>
            <person name="Nakabachi A."/>
            <person name="Piel J."/>
            <person name="Malenovsky I."/>
            <person name="Hirose Y."/>
        </authorList>
    </citation>
    <scope>NUCLEOTIDE SEQUENCE [LARGE SCALE GENOMIC DNA]</scope>
    <source>
        <strain evidence="1 2">Dco</strain>
    </source>
</reference>
<keyword evidence="2" id="KW-1185">Reference proteome</keyword>
<name>A0A7R6VYB5_CARRU</name>
<evidence type="ECO:0000313" key="2">
    <source>
        <dbReference type="Proteomes" id="UP000595596"/>
    </source>
</evidence>
<accession>A0A7R6VYB5</accession>
<dbReference type="KEGG" id="crr:CRDco_1000"/>
<sequence length="180" mass="21827">MNIIKIYNYLMYFTDSCYNYLFNNKKKNFYYKVYIVKKGHNESRTKICYCKLKNNFFNKIIKIKETLIIIDMLSLCFLNNSLFHFNNKLIINSPNSCLNFFLENKILNKILYLLEYIINKRLKFHNGILKMDNFNMEKKTICLFFLGNCKHCNLSIKTFNKFVIKIMKKIRLLKIIKLNE</sequence>